<dbReference type="InterPro" id="IPR001227">
    <property type="entry name" value="Ac_transferase_dom_sf"/>
</dbReference>
<feature type="compositionally biased region" description="Polar residues" evidence="5">
    <location>
        <begin position="482"/>
        <end position="493"/>
    </location>
</feature>
<keyword evidence="2" id="KW-0597">Phosphoprotein</keyword>
<dbReference type="EMBL" id="QGMI01000620">
    <property type="protein sequence ID" value="TVY38283.1"/>
    <property type="molecule type" value="Genomic_DNA"/>
</dbReference>
<dbReference type="PROSITE" id="PS00606">
    <property type="entry name" value="KS3_1"/>
    <property type="match status" value="1"/>
</dbReference>
<evidence type="ECO:0000256" key="1">
    <source>
        <dbReference type="ARBA" id="ARBA00022450"/>
    </source>
</evidence>
<dbReference type="PANTHER" id="PTHR43775">
    <property type="entry name" value="FATTY ACID SYNTHASE"/>
    <property type="match status" value="1"/>
</dbReference>
<dbReference type="Pfam" id="PF02801">
    <property type="entry name" value="Ketoacyl-synt_C"/>
    <property type="match status" value="1"/>
</dbReference>
<dbReference type="Pfam" id="PF00698">
    <property type="entry name" value="Acyl_transf_1"/>
    <property type="match status" value="1"/>
</dbReference>
<evidence type="ECO:0000256" key="3">
    <source>
        <dbReference type="ARBA" id="ARBA00022679"/>
    </source>
</evidence>
<organism evidence="7 8">
    <name type="scientific">Lachnellula occidentalis</name>
    <dbReference type="NCBI Taxonomy" id="215460"/>
    <lineage>
        <taxon>Eukaryota</taxon>
        <taxon>Fungi</taxon>
        <taxon>Dikarya</taxon>
        <taxon>Ascomycota</taxon>
        <taxon>Pezizomycotina</taxon>
        <taxon>Leotiomycetes</taxon>
        <taxon>Helotiales</taxon>
        <taxon>Lachnaceae</taxon>
        <taxon>Lachnellula</taxon>
    </lineage>
</organism>
<proteinExistence type="predicted"/>
<dbReference type="SMART" id="SM00825">
    <property type="entry name" value="PKS_KS"/>
    <property type="match status" value="1"/>
</dbReference>
<dbReference type="AlphaFoldDB" id="A0A8H8RMH2"/>
<evidence type="ECO:0000313" key="8">
    <source>
        <dbReference type="Proteomes" id="UP000443090"/>
    </source>
</evidence>
<protein>
    <submittedName>
        <fullName evidence="7">Highly reducing polyketide synthase</fullName>
    </submittedName>
</protein>
<evidence type="ECO:0000256" key="4">
    <source>
        <dbReference type="ARBA" id="ARBA00023268"/>
    </source>
</evidence>
<feature type="region of interest" description="Disordered" evidence="5">
    <location>
        <begin position="1"/>
        <end position="23"/>
    </location>
</feature>
<evidence type="ECO:0000256" key="5">
    <source>
        <dbReference type="SAM" id="MobiDB-lite"/>
    </source>
</evidence>
<feature type="region of interest" description="Disordered" evidence="5">
    <location>
        <begin position="481"/>
        <end position="502"/>
    </location>
</feature>
<evidence type="ECO:0000256" key="2">
    <source>
        <dbReference type="ARBA" id="ARBA00022553"/>
    </source>
</evidence>
<dbReference type="InterPro" id="IPR032821">
    <property type="entry name" value="PKS_assoc"/>
</dbReference>
<keyword evidence="1" id="KW-0596">Phosphopantetheine</keyword>
<dbReference type="CDD" id="cd00833">
    <property type="entry name" value="PKS"/>
    <property type="match status" value="1"/>
</dbReference>
<dbReference type="InterPro" id="IPR018201">
    <property type="entry name" value="Ketoacyl_synth_AS"/>
</dbReference>
<dbReference type="InterPro" id="IPR014030">
    <property type="entry name" value="Ketoacyl_synth_N"/>
</dbReference>
<dbReference type="GO" id="GO:0044550">
    <property type="term" value="P:secondary metabolite biosynthetic process"/>
    <property type="evidence" value="ECO:0007669"/>
    <property type="project" value="TreeGrafter"/>
</dbReference>
<dbReference type="InterPro" id="IPR016039">
    <property type="entry name" value="Thiolase-like"/>
</dbReference>
<accession>A0A8H8RMH2</accession>
<evidence type="ECO:0000259" key="6">
    <source>
        <dbReference type="PROSITE" id="PS52004"/>
    </source>
</evidence>
<dbReference type="InterPro" id="IPR014031">
    <property type="entry name" value="Ketoacyl_synth_C"/>
</dbReference>
<evidence type="ECO:0000313" key="7">
    <source>
        <dbReference type="EMBL" id="TVY38283.1"/>
    </source>
</evidence>
<dbReference type="GO" id="GO:0004312">
    <property type="term" value="F:fatty acid synthase activity"/>
    <property type="evidence" value="ECO:0007669"/>
    <property type="project" value="TreeGrafter"/>
</dbReference>
<keyword evidence="8" id="KW-1185">Reference proteome</keyword>
<dbReference type="InterPro" id="IPR014043">
    <property type="entry name" value="Acyl_transferase_dom"/>
</dbReference>
<keyword evidence="3" id="KW-0808">Transferase</keyword>
<dbReference type="SMART" id="SM00827">
    <property type="entry name" value="PKS_AT"/>
    <property type="match status" value="1"/>
</dbReference>
<dbReference type="PANTHER" id="PTHR43775:SF49">
    <property type="entry name" value="SYNTHASE, PUTATIVE (JCVI)-RELATED"/>
    <property type="match status" value="1"/>
</dbReference>
<dbReference type="Pfam" id="PF16197">
    <property type="entry name" value="KAsynt_C_assoc"/>
    <property type="match status" value="1"/>
</dbReference>
<dbReference type="SUPFAM" id="SSF53901">
    <property type="entry name" value="Thiolase-like"/>
    <property type="match status" value="1"/>
</dbReference>
<gene>
    <name evidence="7" type="primary">FUM1_2</name>
    <name evidence="7" type="ORF">LOCC1_G007044</name>
</gene>
<feature type="non-terminal residue" evidence="7">
    <location>
        <position position="691"/>
    </location>
</feature>
<dbReference type="InterPro" id="IPR020841">
    <property type="entry name" value="PKS_Beta-ketoAc_synthase_dom"/>
</dbReference>
<dbReference type="Pfam" id="PF00109">
    <property type="entry name" value="ketoacyl-synt"/>
    <property type="match status" value="1"/>
</dbReference>
<keyword evidence="4" id="KW-0511">Multifunctional enzyme</keyword>
<dbReference type="SUPFAM" id="SSF52151">
    <property type="entry name" value="FabD/lysophospholipase-like"/>
    <property type="match status" value="1"/>
</dbReference>
<comment type="caution">
    <text evidence="7">The sequence shown here is derived from an EMBL/GenBank/DDBJ whole genome shotgun (WGS) entry which is preliminary data.</text>
</comment>
<dbReference type="PROSITE" id="PS52004">
    <property type="entry name" value="KS3_2"/>
    <property type="match status" value="1"/>
</dbReference>
<reference evidence="7 8" key="1">
    <citation type="submission" date="2018-05" db="EMBL/GenBank/DDBJ databases">
        <title>Genome sequencing and assembly of the regulated plant pathogen Lachnellula willkommii and related sister species for the development of diagnostic species identification markers.</title>
        <authorList>
            <person name="Giroux E."/>
            <person name="Bilodeau G."/>
        </authorList>
    </citation>
    <scope>NUCLEOTIDE SEQUENCE [LARGE SCALE GENOMIC DNA]</scope>
    <source>
        <strain evidence="7 8">CBS 160.35</strain>
    </source>
</reference>
<dbReference type="InterPro" id="IPR050091">
    <property type="entry name" value="PKS_NRPS_Biosynth_Enz"/>
</dbReference>
<dbReference type="OrthoDB" id="3559939at2759"/>
<dbReference type="GO" id="GO:0006633">
    <property type="term" value="P:fatty acid biosynthetic process"/>
    <property type="evidence" value="ECO:0007669"/>
    <property type="project" value="InterPro"/>
</dbReference>
<name>A0A8H8RMH2_9HELO</name>
<dbReference type="Gene3D" id="3.40.366.10">
    <property type="entry name" value="Malonyl-Coenzyme A Acyl Carrier Protein, domain 2"/>
    <property type="match status" value="1"/>
</dbReference>
<feature type="domain" description="Ketosynthase family 3 (KS3)" evidence="6">
    <location>
        <begin position="28"/>
        <end position="450"/>
    </location>
</feature>
<sequence>MTINPEPEFAVPSNDRGSPKGVHHEAVQEPLAVIGVGLRLPGGIHTTEDLWDLLAEKRSTRCKVPTDRFNISAFYSKSGRPGALRSEYAHFLAESDNLRHLDTNMFSIPKKEADVLDPQEKMLLEVVYECMQNAGQTNWRGESIGCFVGVFGEDWSDLYAKDVQAGGIPGPHRICGQHDFALSNGVSYMFDLKGPSATVKSACSSSLIALHNAIRAIQAGDCKSAIIASTSLILTPTATASMWPALSPDGICKSFDASANGYVRGEAINAIYIKPLSDALKDGDPIRSIIRGTAVNFDGKMPGGITMPSSEMQEAVMRKAYEGAGLNPQETAFVEAHGTGTPVGDPIEAKAIERVFGSDQVLYLGSIKPNVGHAEGASGINSMLKCILALERSAIPPNIHFSTPNPRIEFEKANMVVPVETMPWPEQRLQRASVNSFGIGGANAHVILESLACFQNTATLRPSSPTTICHGLKMGNLDPCRTPSSTELSSVSDRSYRGQNESDGKPTLFVLSAASKESLAASILEHQRYMKAHLSELQHLSYTLCRRREFHKFRTFCVKNGDAMDFTVPRKQNNLSQITMVFTGQGAQWAEMAKELINDYETFETDIDALSHVLSGLENPPDWNIKEELLKLSKMSRLNSAEYAQPITTAVQIALVNLLRSWNIHPSAVVGHSSGEIAAAYAAYAISAEEA</sequence>
<dbReference type="GO" id="GO:0004315">
    <property type="term" value="F:3-oxoacyl-[acyl-carrier-protein] synthase activity"/>
    <property type="evidence" value="ECO:0007669"/>
    <property type="project" value="InterPro"/>
</dbReference>
<dbReference type="Proteomes" id="UP000443090">
    <property type="component" value="Unassembled WGS sequence"/>
</dbReference>
<dbReference type="Gene3D" id="3.40.47.10">
    <property type="match status" value="1"/>
</dbReference>
<dbReference type="InterPro" id="IPR016035">
    <property type="entry name" value="Acyl_Trfase/lysoPLipase"/>
</dbReference>